<dbReference type="PANTHER" id="PTHR46193:SF18">
    <property type="entry name" value="HEXITOL PHOSPHATASE B"/>
    <property type="match status" value="1"/>
</dbReference>
<dbReference type="Gene3D" id="3.40.50.1000">
    <property type="entry name" value="HAD superfamily/HAD-like"/>
    <property type="match status" value="1"/>
</dbReference>
<evidence type="ECO:0000256" key="8">
    <source>
        <dbReference type="ARBA" id="ARBA00044968"/>
    </source>
</evidence>
<comment type="caution">
    <text evidence="14">The sequence shown here is derived from an EMBL/GenBank/DDBJ whole genome shotgun (WGS) entry which is preliminary data.</text>
</comment>
<evidence type="ECO:0000256" key="4">
    <source>
        <dbReference type="ARBA" id="ARBA00022842"/>
    </source>
</evidence>
<dbReference type="Gene3D" id="1.10.150.240">
    <property type="entry name" value="Putative phosphatase, domain 2"/>
    <property type="match status" value="1"/>
</dbReference>
<dbReference type="SFLD" id="SFLDG01129">
    <property type="entry name" value="C1.5:_HAD__Beta-PGM__Phosphata"/>
    <property type="match status" value="1"/>
</dbReference>
<dbReference type="InterPro" id="IPR036412">
    <property type="entry name" value="HAD-like_sf"/>
</dbReference>
<feature type="binding site" evidence="11">
    <location>
        <position position="27"/>
    </location>
    <ligand>
        <name>substrate</name>
    </ligand>
</feature>
<dbReference type="NCBIfam" id="TIGR02009">
    <property type="entry name" value="PGMB-YQAB-SF"/>
    <property type="match status" value="1"/>
</dbReference>
<feature type="active site" description="Proton donor/acceptor" evidence="10">
    <location>
        <position position="13"/>
    </location>
</feature>
<feature type="binding site" evidence="12">
    <location>
        <position position="170"/>
    </location>
    <ligand>
        <name>Mg(2+)</name>
        <dbReference type="ChEBI" id="CHEBI:18420"/>
    </ligand>
</feature>
<evidence type="ECO:0000313" key="14">
    <source>
        <dbReference type="EMBL" id="MBB6480984.1"/>
    </source>
</evidence>
<dbReference type="InterPro" id="IPR010972">
    <property type="entry name" value="Beta-PGM"/>
</dbReference>
<reference evidence="14 15" key="1">
    <citation type="submission" date="2020-08" db="EMBL/GenBank/DDBJ databases">
        <title>Genomic Encyclopedia of Type Strains, Phase IV (KMG-IV): sequencing the most valuable type-strain genomes for metagenomic binning, comparative biology and taxonomic classification.</title>
        <authorList>
            <person name="Goeker M."/>
        </authorList>
    </citation>
    <scope>NUCLEOTIDE SEQUENCE [LARGE SCALE GENOMIC DNA]</scope>
    <source>
        <strain evidence="14 15">DSM 2461</strain>
    </source>
</reference>
<evidence type="ECO:0000256" key="9">
    <source>
        <dbReference type="ARBA" id="ARBA00044991"/>
    </source>
</evidence>
<evidence type="ECO:0000313" key="15">
    <source>
        <dbReference type="Proteomes" id="UP000587760"/>
    </source>
</evidence>
<feature type="site" description="Important for catalytic activity and assists the phosphoryl transfer reaction to Asp8 by balancing charge and orienting the reacting groups" evidence="13">
    <location>
        <position position="114"/>
    </location>
</feature>
<dbReference type="GO" id="GO:0005975">
    <property type="term" value="P:carbohydrate metabolic process"/>
    <property type="evidence" value="ECO:0007669"/>
    <property type="project" value="InterPro"/>
</dbReference>
<evidence type="ECO:0000256" key="11">
    <source>
        <dbReference type="PIRSR" id="PIRSR610972-2"/>
    </source>
</evidence>
<keyword evidence="3 12" id="KW-0479">Metal-binding</keyword>
<feature type="binding site" evidence="11">
    <location>
        <begin position="11"/>
        <end position="13"/>
    </location>
    <ligand>
        <name>substrate</name>
    </ligand>
</feature>
<dbReference type="InterPro" id="IPR006439">
    <property type="entry name" value="HAD-SF_hydro_IA"/>
</dbReference>
<dbReference type="GO" id="GO:0000287">
    <property type="term" value="F:magnesium ion binding"/>
    <property type="evidence" value="ECO:0007669"/>
    <property type="project" value="InterPro"/>
</dbReference>
<dbReference type="SFLD" id="SFLDS00003">
    <property type="entry name" value="Haloacid_Dehalogenase"/>
    <property type="match status" value="1"/>
</dbReference>
<dbReference type="InterPro" id="IPR023198">
    <property type="entry name" value="PGP-like_dom2"/>
</dbReference>
<dbReference type="RefSeq" id="WP_221439878.1">
    <property type="nucleotide sequence ID" value="NZ_JACHGJ010000005.1"/>
</dbReference>
<evidence type="ECO:0000256" key="10">
    <source>
        <dbReference type="PIRSR" id="PIRSR610972-1"/>
    </source>
</evidence>
<dbReference type="NCBIfam" id="TIGR01990">
    <property type="entry name" value="bPGM"/>
    <property type="match status" value="1"/>
</dbReference>
<dbReference type="GO" id="GO:0008801">
    <property type="term" value="F:beta-phosphoglucomutase activity"/>
    <property type="evidence" value="ECO:0007669"/>
    <property type="project" value="UniProtKB-EC"/>
</dbReference>
<keyword evidence="6" id="KW-0119">Carbohydrate metabolism</keyword>
<feature type="binding site" evidence="12">
    <location>
        <position position="11"/>
    </location>
    <ligand>
        <name>Mg(2+)</name>
        <dbReference type="ChEBI" id="CHEBI:18420"/>
    </ligand>
</feature>
<accession>A0A841R6Y5</accession>
<evidence type="ECO:0000256" key="3">
    <source>
        <dbReference type="ARBA" id="ARBA00022723"/>
    </source>
</evidence>
<sequence>MGERILGIIFDLDGVITDTAEFHYKAWQWLADREGLSFDRTVNEQLRGVSRRKSLEIILKGSNMEEERILRCMDDKNAYYQTLLEGISRQDILPGVEDLLKGIRRRGWKISLASASRNARFILEKLELISFFDGLSDGYSVVRPKPAPDVFIHAAGQLGLPVTQCIVVEDAEAGVKAALEGGMKTVGIGPENRVGAAHIRYDEPGLIALDDLQSLIPG</sequence>
<keyword evidence="4 12" id="KW-0460">Magnesium</keyword>
<keyword evidence="5" id="KW-0413">Isomerase</keyword>
<feature type="binding site" evidence="12">
    <location>
        <position position="13"/>
    </location>
    <ligand>
        <name>Mg(2+)</name>
        <dbReference type="ChEBI" id="CHEBI:18420"/>
    </ligand>
</feature>
<feature type="binding site" evidence="11">
    <location>
        <begin position="114"/>
        <end position="118"/>
    </location>
    <ligand>
        <name>substrate</name>
    </ligand>
</feature>
<evidence type="ECO:0000256" key="5">
    <source>
        <dbReference type="ARBA" id="ARBA00023235"/>
    </source>
</evidence>
<gene>
    <name evidence="14" type="ORF">HNR50_002657</name>
</gene>
<name>A0A841R6Y5_9SPIO</name>
<dbReference type="Pfam" id="PF00702">
    <property type="entry name" value="Hydrolase"/>
    <property type="match status" value="1"/>
</dbReference>
<feature type="binding site" evidence="12">
    <location>
        <position position="169"/>
    </location>
    <ligand>
        <name>Mg(2+)</name>
        <dbReference type="ChEBI" id="CHEBI:18420"/>
    </ligand>
</feature>
<evidence type="ECO:0000256" key="12">
    <source>
        <dbReference type="PIRSR" id="PIRSR610972-3"/>
    </source>
</evidence>
<evidence type="ECO:0000256" key="13">
    <source>
        <dbReference type="PIRSR" id="PIRSR610972-4"/>
    </source>
</evidence>
<feature type="binding site" evidence="11">
    <location>
        <begin position="46"/>
        <end position="51"/>
    </location>
    <ligand>
        <name>substrate</name>
    </ligand>
</feature>
<proteinExistence type="inferred from homology"/>
<keyword evidence="2" id="KW-0597">Phosphoprotein</keyword>
<organism evidence="14 15">
    <name type="scientific">Spirochaeta isovalerica</name>
    <dbReference type="NCBI Taxonomy" id="150"/>
    <lineage>
        <taxon>Bacteria</taxon>
        <taxon>Pseudomonadati</taxon>
        <taxon>Spirochaetota</taxon>
        <taxon>Spirochaetia</taxon>
        <taxon>Spirochaetales</taxon>
        <taxon>Spirochaetaceae</taxon>
        <taxon>Spirochaeta</taxon>
    </lineage>
</organism>
<dbReference type="AlphaFoldDB" id="A0A841R6Y5"/>
<comment type="similarity">
    <text evidence="1">Belongs to the HAD-like hydrolase superfamily. CbbY/CbbZ/Gph/YieH family.</text>
</comment>
<keyword evidence="15" id="KW-1185">Reference proteome</keyword>
<evidence type="ECO:0000256" key="7">
    <source>
        <dbReference type="ARBA" id="ARBA00044926"/>
    </source>
</evidence>
<dbReference type="InterPro" id="IPR051600">
    <property type="entry name" value="Beta-PGM-like"/>
</dbReference>
<comment type="catalytic activity">
    <reaction evidence="7">
        <text>beta-D-glucose 1-phosphate = beta-D-glucose 6-phosphate</text>
        <dbReference type="Rhea" id="RHEA:20113"/>
        <dbReference type="ChEBI" id="CHEBI:57684"/>
        <dbReference type="ChEBI" id="CHEBI:58247"/>
        <dbReference type="EC" id="5.4.2.6"/>
    </reaction>
</comment>
<dbReference type="CDD" id="cd02598">
    <property type="entry name" value="HAD_BPGM"/>
    <property type="match status" value="1"/>
</dbReference>
<dbReference type="InterPro" id="IPR010976">
    <property type="entry name" value="B-phosphoglucomutase_hydrolase"/>
</dbReference>
<dbReference type="SUPFAM" id="SSF56784">
    <property type="entry name" value="HAD-like"/>
    <property type="match status" value="1"/>
</dbReference>
<feature type="binding site" evidence="11">
    <location>
        <position position="54"/>
    </location>
    <ligand>
        <name>substrate</name>
    </ligand>
</feature>
<feature type="active site" description="Nucleophile" evidence="10">
    <location>
        <position position="11"/>
    </location>
</feature>
<dbReference type="EC" id="5.4.2.6" evidence="8"/>
<evidence type="ECO:0000256" key="2">
    <source>
        <dbReference type="ARBA" id="ARBA00022553"/>
    </source>
</evidence>
<dbReference type="NCBIfam" id="TIGR01509">
    <property type="entry name" value="HAD-SF-IA-v3"/>
    <property type="match status" value="1"/>
</dbReference>
<dbReference type="Proteomes" id="UP000587760">
    <property type="component" value="Unassembled WGS sequence"/>
</dbReference>
<evidence type="ECO:0000256" key="1">
    <source>
        <dbReference type="ARBA" id="ARBA00006171"/>
    </source>
</evidence>
<feature type="site" description="Important for catalytic activity and assists the phosphoryl transfer reaction to Asp8 by balancing charge and orienting the reacting groups" evidence="13">
    <location>
        <position position="145"/>
    </location>
</feature>
<dbReference type="EMBL" id="JACHGJ010000005">
    <property type="protein sequence ID" value="MBB6480984.1"/>
    <property type="molecule type" value="Genomic_DNA"/>
</dbReference>
<dbReference type="PANTHER" id="PTHR46193">
    <property type="entry name" value="6-PHOSPHOGLUCONATE PHOSPHATASE"/>
    <property type="match status" value="1"/>
</dbReference>
<feature type="binding site" evidence="11">
    <location>
        <position position="145"/>
    </location>
    <ligand>
        <name>substrate</name>
    </ligand>
</feature>
<dbReference type="InterPro" id="IPR023214">
    <property type="entry name" value="HAD_sf"/>
</dbReference>
<protein>
    <recommendedName>
        <fullName evidence="9">Beta-phosphoglucomutase</fullName>
        <ecNumber evidence="8">5.4.2.6</ecNumber>
    </recommendedName>
</protein>
<comment type="cofactor">
    <cofactor evidence="12">
        <name>Mg(2+)</name>
        <dbReference type="ChEBI" id="CHEBI:18420"/>
    </cofactor>
    <text evidence="12">Binds 2 magnesium ions per subunit.</text>
</comment>
<feature type="binding site" evidence="11">
    <location>
        <position position="76"/>
    </location>
    <ligand>
        <name>substrate</name>
    </ligand>
</feature>
<evidence type="ECO:0000256" key="6">
    <source>
        <dbReference type="ARBA" id="ARBA00023277"/>
    </source>
</evidence>